<evidence type="ECO:0000256" key="1">
    <source>
        <dbReference type="SAM" id="SignalP"/>
    </source>
</evidence>
<organism evidence="2">
    <name type="scientific">Drosophila auraria</name>
    <name type="common">Fruit fly</name>
    <dbReference type="NCBI Taxonomy" id="47315"/>
    <lineage>
        <taxon>Eukaryota</taxon>
        <taxon>Metazoa</taxon>
        <taxon>Ecdysozoa</taxon>
        <taxon>Arthropoda</taxon>
        <taxon>Hexapoda</taxon>
        <taxon>Insecta</taxon>
        <taxon>Pterygota</taxon>
        <taxon>Neoptera</taxon>
        <taxon>Endopterygota</taxon>
        <taxon>Diptera</taxon>
        <taxon>Brachycera</taxon>
        <taxon>Muscomorpha</taxon>
        <taxon>Ephydroidea</taxon>
        <taxon>Drosophilidae</taxon>
        <taxon>Drosophila</taxon>
        <taxon>Sophophora</taxon>
    </lineage>
</organism>
<feature type="non-terminal residue" evidence="2">
    <location>
        <position position="74"/>
    </location>
</feature>
<feature type="non-terminal residue" evidence="2">
    <location>
        <position position="1"/>
    </location>
</feature>
<feature type="chain" id="PRO_5003087088" evidence="1">
    <location>
        <begin position="18"/>
        <end position="74"/>
    </location>
</feature>
<accession>D6MXX7</accession>
<dbReference type="EMBL" id="GU054337">
    <property type="protein sequence ID" value="ACY35987.1"/>
    <property type="molecule type" value="Genomic_DNA"/>
</dbReference>
<evidence type="ECO:0000313" key="2">
    <source>
        <dbReference type="EMBL" id="ACY35987.1"/>
    </source>
</evidence>
<dbReference type="AlphaFoldDB" id="D6MXX7"/>
<protein>
    <submittedName>
        <fullName evidence="2">Neuroparsin</fullName>
    </submittedName>
</protein>
<sequence>LVLGLCLWLGTALPTNGISKTIAPLRGPCYFGRECESGECTCGQCMGCVNDICYMELCPSELSVETQLAQIFAI</sequence>
<reference evidence="2" key="1">
    <citation type="journal article" date="2010" name="Insect Biochem. Mol. Biol.">
        <title>What the loss of the hormone neuroparsin in the melanogaster subgroup of Drosophila can tell us about its function.</title>
        <authorList>
            <person name="Veenstra J.A."/>
        </authorList>
    </citation>
    <scope>NUCLEOTIDE SEQUENCE</scope>
</reference>
<proteinExistence type="predicted"/>
<name>D6MXX7_DROAV</name>
<keyword evidence="1" id="KW-0732">Signal</keyword>
<feature type="signal peptide" evidence="1">
    <location>
        <begin position="1"/>
        <end position="17"/>
    </location>
</feature>